<feature type="signal peptide" evidence="1">
    <location>
        <begin position="1"/>
        <end position="26"/>
    </location>
</feature>
<evidence type="ECO:0000313" key="2">
    <source>
        <dbReference type="EMBL" id="KRR11452.1"/>
    </source>
</evidence>
<evidence type="ECO:0008006" key="4">
    <source>
        <dbReference type="Google" id="ProtNLM"/>
    </source>
</evidence>
<dbReference type="STRING" id="1518501.CQ10_22270"/>
<dbReference type="InterPro" id="IPR006311">
    <property type="entry name" value="TAT_signal"/>
</dbReference>
<dbReference type="Pfam" id="PF12071">
    <property type="entry name" value="DUF3551"/>
    <property type="match status" value="1"/>
</dbReference>
<dbReference type="EMBL" id="LLXX01000039">
    <property type="protein sequence ID" value="KRR11452.1"/>
    <property type="molecule type" value="Genomic_DNA"/>
</dbReference>
<proteinExistence type="predicted"/>
<gene>
    <name evidence="2" type="ORF">CP49_35380</name>
</gene>
<evidence type="ECO:0000313" key="3">
    <source>
        <dbReference type="Proteomes" id="UP000051913"/>
    </source>
</evidence>
<dbReference type="PROSITE" id="PS51318">
    <property type="entry name" value="TAT"/>
    <property type="match status" value="1"/>
</dbReference>
<organism evidence="2 3">
    <name type="scientific">Bradyrhizobium valentinum</name>
    <dbReference type="NCBI Taxonomy" id="1518501"/>
    <lineage>
        <taxon>Bacteria</taxon>
        <taxon>Pseudomonadati</taxon>
        <taxon>Pseudomonadota</taxon>
        <taxon>Alphaproteobacteria</taxon>
        <taxon>Hyphomicrobiales</taxon>
        <taxon>Nitrobacteraceae</taxon>
        <taxon>Bradyrhizobium</taxon>
    </lineage>
</organism>
<reference evidence="2 3" key="1">
    <citation type="submission" date="2014-03" db="EMBL/GenBank/DDBJ databases">
        <title>Bradyrhizobium valentinum sp. nov., isolated from effective nodules of Lupinus mariae-josephae, a lupine endemic of basic-lime soils in Eastern Spain.</title>
        <authorList>
            <person name="Duran D."/>
            <person name="Rey L."/>
            <person name="Navarro A."/>
            <person name="Busquets A."/>
            <person name="Imperial J."/>
            <person name="Ruiz-Argueso T."/>
        </authorList>
    </citation>
    <scope>NUCLEOTIDE SEQUENCE [LARGE SCALE GENOMIC DNA]</scope>
    <source>
        <strain evidence="2 3">LmjM3</strain>
    </source>
</reference>
<dbReference type="Proteomes" id="UP000051913">
    <property type="component" value="Unassembled WGS sequence"/>
</dbReference>
<sequence>MRMRRAILAVLAASGLAALGAAPAEAVGTRYPFCLQGDEYPGLSHCTFTSYEQCQATASGRFLYCIANPFYIGESEPPPAAYRPLRGRTLPPAPGYGRY</sequence>
<dbReference type="InterPro" id="IPR021937">
    <property type="entry name" value="DUF3551"/>
</dbReference>
<evidence type="ECO:0000256" key="1">
    <source>
        <dbReference type="SAM" id="SignalP"/>
    </source>
</evidence>
<keyword evidence="3" id="KW-1185">Reference proteome</keyword>
<feature type="chain" id="PRO_5009796883" description="DUF3551 domain-containing protein" evidence="1">
    <location>
        <begin position="27"/>
        <end position="99"/>
    </location>
</feature>
<protein>
    <recommendedName>
        <fullName evidence="4">DUF3551 domain-containing protein</fullName>
    </recommendedName>
</protein>
<comment type="caution">
    <text evidence="2">The sequence shown here is derived from an EMBL/GenBank/DDBJ whole genome shotgun (WGS) entry which is preliminary data.</text>
</comment>
<accession>A0A0R3KYM2</accession>
<name>A0A0R3KYM2_9BRAD</name>
<keyword evidence="1" id="KW-0732">Signal</keyword>
<dbReference type="AlphaFoldDB" id="A0A0R3KYM2"/>